<dbReference type="SUPFAM" id="SSF53474">
    <property type="entry name" value="alpha/beta-Hydrolases"/>
    <property type="match status" value="1"/>
</dbReference>
<keyword evidence="5" id="KW-1185">Reference proteome</keyword>
<evidence type="ECO:0000256" key="2">
    <source>
        <dbReference type="ARBA" id="ARBA00023180"/>
    </source>
</evidence>
<reference evidence="4 5" key="2">
    <citation type="submission" date="2019-01" db="EMBL/GenBank/DDBJ databases">
        <title>The decoding of complex shrimp genome reveals the adaptation for benthos swimmer, frequently molting mechanism and breeding impact on genome.</title>
        <authorList>
            <person name="Sun Y."/>
            <person name="Gao Y."/>
            <person name="Yu Y."/>
        </authorList>
    </citation>
    <scope>NUCLEOTIDE SEQUENCE [LARGE SCALE GENOMIC DNA]</scope>
    <source>
        <tissue evidence="4">Muscle</tissue>
    </source>
</reference>
<comment type="similarity">
    <text evidence="1">Belongs to the type-B carboxylesterase/lipase family.</text>
</comment>
<dbReference type="EMBL" id="QCYY01001167">
    <property type="protein sequence ID" value="ROT79998.1"/>
    <property type="molecule type" value="Genomic_DNA"/>
</dbReference>
<name>A0A423TU53_PENVA</name>
<accession>A0A423TU53</accession>
<dbReference type="AlphaFoldDB" id="A0A423TU53"/>
<comment type="caution">
    <text evidence="4">The sequence shown here is derived from an EMBL/GenBank/DDBJ whole genome shotgun (WGS) entry which is preliminary data.</text>
</comment>
<feature type="domain" description="Carboxylesterase type B" evidence="3">
    <location>
        <begin position="33"/>
        <end position="365"/>
    </location>
</feature>
<gene>
    <name evidence="4" type="ORF">C7M84_001270</name>
</gene>
<evidence type="ECO:0000259" key="3">
    <source>
        <dbReference type="Pfam" id="PF00135"/>
    </source>
</evidence>
<dbReference type="Proteomes" id="UP000283509">
    <property type="component" value="Unassembled WGS sequence"/>
</dbReference>
<dbReference type="InterPro" id="IPR029058">
    <property type="entry name" value="AB_hydrolase_fold"/>
</dbReference>
<protein>
    <submittedName>
        <fullName evidence="4">JHE-like carboxylesterase 1</fullName>
    </submittedName>
</protein>
<dbReference type="PANTHER" id="PTHR43903">
    <property type="entry name" value="NEUROLIGIN"/>
    <property type="match status" value="1"/>
</dbReference>
<dbReference type="Gene3D" id="3.40.50.1820">
    <property type="entry name" value="alpha/beta hydrolase"/>
    <property type="match status" value="1"/>
</dbReference>
<dbReference type="Pfam" id="PF00135">
    <property type="entry name" value="COesterase"/>
    <property type="match status" value="1"/>
</dbReference>
<dbReference type="OrthoDB" id="19653at2759"/>
<proteinExistence type="inferred from homology"/>
<evidence type="ECO:0000313" key="4">
    <source>
        <dbReference type="EMBL" id="ROT79998.1"/>
    </source>
</evidence>
<organism evidence="4 5">
    <name type="scientific">Penaeus vannamei</name>
    <name type="common">Whiteleg shrimp</name>
    <name type="synonym">Litopenaeus vannamei</name>
    <dbReference type="NCBI Taxonomy" id="6689"/>
    <lineage>
        <taxon>Eukaryota</taxon>
        <taxon>Metazoa</taxon>
        <taxon>Ecdysozoa</taxon>
        <taxon>Arthropoda</taxon>
        <taxon>Crustacea</taxon>
        <taxon>Multicrustacea</taxon>
        <taxon>Malacostraca</taxon>
        <taxon>Eumalacostraca</taxon>
        <taxon>Eucarida</taxon>
        <taxon>Decapoda</taxon>
        <taxon>Dendrobranchiata</taxon>
        <taxon>Penaeoidea</taxon>
        <taxon>Penaeidae</taxon>
        <taxon>Penaeus</taxon>
    </lineage>
</organism>
<reference evidence="4 5" key="1">
    <citation type="submission" date="2018-04" db="EMBL/GenBank/DDBJ databases">
        <authorList>
            <person name="Zhang X."/>
            <person name="Yuan J."/>
            <person name="Li F."/>
            <person name="Xiang J."/>
        </authorList>
    </citation>
    <scope>NUCLEOTIDE SEQUENCE [LARGE SCALE GENOMIC DNA]</scope>
    <source>
        <tissue evidence="4">Muscle</tissue>
    </source>
</reference>
<dbReference type="InterPro" id="IPR002018">
    <property type="entry name" value="CarbesteraseB"/>
</dbReference>
<evidence type="ECO:0000313" key="5">
    <source>
        <dbReference type="Proteomes" id="UP000283509"/>
    </source>
</evidence>
<evidence type="ECO:0000256" key="1">
    <source>
        <dbReference type="ARBA" id="ARBA00005964"/>
    </source>
</evidence>
<keyword evidence="2" id="KW-0325">Glycoprotein</keyword>
<dbReference type="InterPro" id="IPR051093">
    <property type="entry name" value="Neuroligin/BSAL"/>
</dbReference>
<sequence length="386" mass="43709">MANPSHGQQQVRLSWPVVSPSLMASGRFLFEMWGRGLFQRAIMQSGAALCPWALREDHRQVAFGFGRMVGCPGDRADAANSTALVDCLRDVPVEQLMAVTPYITPSPYVLTPRVDGEFLPAHPATLVREGRYNRVDVLSGVTRDEGAFNARAFVEDGVMDSMIQNFSLVGPPALGFEAWDDDPEYLARLAFHRYLGPMEFDLTRIDPLVKLLGDSFYSMCHVEAVEHHARDAAFGFRAFAYELQHRGEHAFSDLFRGPRPRGTWPLWRRPTQRLLSHTDVGDSDDLQYLFSFDKLNVSLTKEEDLFVSRIMVDLWTNFAATGNPTPDLSLGFKWTPTEASSLSYLGITSAPAMKVYDREQDIEFWRNLPRKMNKLLYPDRFSQNSN</sequence>